<dbReference type="Gene3D" id="3.40.50.10190">
    <property type="entry name" value="BRCT domain"/>
    <property type="match status" value="4"/>
</dbReference>
<dbReference type="HOGENOM" id="CLU_002149_0_0_1"/>
<gene>
    <name evidence="3" type="ORF">Kpol_1050p63</name>
</gene>
<dbReference type="PANTHER" id="PTHR47667:SF1">
    <property type="entry name" value="REGULATOR OF TY1 TRANSPOSITION PROTEIN 107"/>
    <property type="match status" value="1"/>
</dbReference>
<dbReference type="Pfam" id="PF00533">
    <property type="entry name" value="BRCT"/>
    <property type="match status" value="1"/>
</dbReference>
<dbReference type="PANTHER" id="PTHR47667">
    <property type="entry name" value="REGULATOR OF TY1 TRANSPOSITION PROTEIN 107"/>
    <property type="match status" value="1"/>
</dbReference>
<dbReference type="SMART" id="SM00292">
    <property type="entry name" value="BRCT"/>
    <property type="match status" value="4"/>
</dbReference>
<dbReference type="InterPro" id="IPR001357">
    <property type="entry name" value="BRCT_dom"/>
</dbReference>
<dbReference type="eggNOG" id="KOG2043">
    <property type="taxonomic scope" value="Eukaryota"/>
</dbReference>
<feature type="compositionally biased region" description="Basic and acidic residues" evidence="1">
    <location>
        <begin position="543"/>
        <end position="557"/>
    </location>
</feature>
<feature type="region of interest" description="Disordered" evidence="1">
    <location>
        <begin position="536"/>
        <end position="557"/>
    </location>
</feature>
<dbReference type="PROSITE" id="PS50172">
    <property type="entry name" value="BRCT"/>
    <property type="match status" value="2"/>
</dbReference>
<accession>A7TEV9</accession>
<dbReference type="OMA" id="QRFYIQR"/>
<name>A7TEV9_VANPO</name>
<dbReference type="AlphaFoldDB" id="A7TEV9"/>
<evidence type="ECO:0000256" key="1">
    <source>
        <dbReference type="SAM" id="MobiDB-lite"/>
    </source>
</evidence>
<dbReference type="FunCoup" id="A7TEV9">
    <property type="interactions" value="94"/>
</dbReference>
<dbReference type="RefSeq" id="XP_001647063.1">
    <property type="nucleotide sequence ID" value="XM_001647013.1"/>
</dbReference>
<evidence type="ECO:0000313" key="3">
    <source>
        <dbReference type="EMBL" id="EDO19205.1"/>
    </source>
</evidence>
<dbReference type="GO" id="GO:0006302">
    <property type="term" value="P:double-strand break repair"/>
    <property type="evidence" value="ECO:0007669"/>
    <property type="project" value="TreeGrafter"/>
</dbReference>
<evidence type="ECO:0000259" key="2">
    <source>
        <dbReference type="PROSITE" id="PS50172"/>
    </source>
</evidence>
<dbReference type="EMBL" id="DS480381">
    <property type="protein sequence ID" value="EDO19205.1"/>
    <property type="molecule type" value="Genomic_DNA"/>
</dbReference>
<dbReference type="GO" id="GO:0005634">
    <property type="term" value="C:nucleus"/>
    <property type="evidence" value="ECO:0007669"/>
    <property type="project" value="TreeGrafter"/>
</dbReference>
<evidence type="ECO:0000313" key="4">
    <source>
        <dbReference type="Proteomes" id="UP000000267"/>
    </source>
</evidence>
<dbReference type="STRING" id="436907.A7TEV9"/>
<feature type="domain" description="BRCT" evidence="2">
    <location>
        <begin position="339"/>
        <end position="431"/>
    </location>
</feature>
<feature type="region of interest" description="Disordered" evidence="1">
    <location>
        <begin position="721"/>
        <end position="775"/>
    </location>
</feature>
<keyword evidence="4" id="KW-1185">Reference proteome</keyword>
<reference evidence="3 4" key="1">
    <citation type="journal article" date="2007" name="Proc. Natl. Acad. Sci. U.S.A.">
        <title>Independent sorting-out of thousands of duplicated gene pairs in two yeast species descended from a whole-genome duplication.</title>
        <authorList>
            <person name="Scannell D.R."/>
            <person name="Frank A.C."/>
            <person name="Conant G.C."/>
            <person name="Byrne K.P."/>
            <person name="Woolfit M."/>
            <person name="Wolfe K.H."/>
        </authorList>
    </citation>
    <scope>NUCLEOTIDE SEQUENCE [LARGE SCALE GENOMIC DNA]</scope>
    <source>
        <strain evidence="4">ATCC 22028 / DSM 70294 / BCRC 21397 / CBS 2163 / NBRC 10782 / NRRL Y-8283 / UCD 57-17</strain>
    </source>
</reference>
<feature type="compositionally biased region" description="Basic and acidic residues" evidence="1">
    <location>
        <begin position="749"/>
        <end position="758"/>
    </location>
</feature>
<dbReference type="GO" id="GO:1990683">
    <property type="term" value="P:DNA double-strand break attachment to nuclear envelope"/>
    <property type="evidence" value="ECO:0007669"/>
    <property type="project" value="TreeGrafter"/>
</dbReference>
<organism evidence="4">
    <name type="scientific">Vanderwaltozyma polyspora (strain ATCC 22028 / DSM 70294 / BCRC 21397 / CBS 2163 / NBRC 10782 / NRRL Y-8283 / UCD 57-17)</name>
    <name type="common">Kluyveromyces polysporus</name>
    <dbReference type="NCBI Taxonomy" id="436907"/>
    <lineage>
        <taxon>Eukaryota</taxon>
        <taxon>Fungi</taxon>
        <taxon>Dikarya</taxon>
        <taxon>Ascomycota</taxon>
        <taxon>Saccharomycotina</taxon>
        <taxon>Saccharomycetes</taxon>
        <taxon>Saccharomycetales</taxon>
        <taxon>Saccharomycetaceae</taxon>
        <taxon>Vanderwaltozyma</taxon>
    </lineage>
</organism>
<dbReference type="PhylomeDB" id="A7TEV9"/>
<dbReference type="Pfam" id="PF16770">
    <property type="entry name" value="RTT107_BRCT_5"/>
    <property type="match status" value="1"/>
</dbReference>
<dbReference type="OrthoDB" id="342264at2759"/>
<dbReference type="InParanoid" id="A7TEV9"/>
<feature type="domain" description="BRCT" evidence="2">
    <location>
        <begin position="117"/>
        <end position="211"/>
    </location>
</feature>
<proteinExistence type="predicted"/>
<sequence length="1058" mass="119218">MGGELFTNLNFLVIQEDEASDESVSELIRLLNENSSNRCEIYKNHGEESDSGTKLDSKQFIDRYGDVIFHFVISNTIDFAFYETITADFLVPVVTPDWIHSSLSAGRLSRVSIFSPNKDHFLRNSLIYISKHDFDNSERLFYRELITYLGGNYSEGITNTTTHIITTMPNDPALLTVLGYKHDIRVQFVFPTWLIACFKQNRHVLERDHFISPMDSIGTAKERLESIWKILNRHSADHTSTVDKFMSGHSFLIGKDVSSDKKIINIITEIITSRGGLILDESEINLLSSNCHFMGYQEGTEEYKTASSKNCSLGNVSWLFYLLNLKKFQKPENIMYHPYKKSVFNKDELILTYTNLFGPQRTYIKTLTNALGGVTTATLSHINNCLVYGIPEGMKYKTAEKWGDKLIIVGPNWLEECYKANKKLDPKLFRNYIVPESFIGALGQNRTLASPAPNVESDAVTELSKESSKVEDISSQSPKYVATELGSQTEENSNDVIHEEIIEIYNDELNNTINKTEEPEKDEVKYVSLDTEIDIQTVQSPTKSRDDLKSDEQIKHSKDIVKQGKMGEVSAKDAIYITGAEVIPQSNEELIQRRTKEVTNNEMHINGEEKPSIEKEVVVKQVEIISIEESKPENVKSTFDASSAPLLEETFTKSLEVEKKSNDEFIVSSDQILINEEPSNTSEIPVESQKYLASDSPLSLVTDASANLSFLESVSVVESVDRDSGHSDVSNESRLTQGKRSRHTRSQSIKHEVEERTRSSKRAKSQANIEGSITGIPGTSADNLTNAITILTDVLDKDTLDRVLRCMDGSQSTEENIYNIRAVCTGCLDKINEIDLVILRLIGIYIYNEVDEMYQLNTIIAPKKLRTVKFLKSLSFTPLQNALLPDFVMAILDRIHHRKPASIEFDLSQFTIPDIDITTIQKKSALGTKLFERAKIRHINIVSDIPGGINAITSILKVHGIETVNVVSNKFTIQELKLNRASPSQEGDEGEDENPVVPAYVLISNKATQVKRFKTQLKSNNITRNKTGLAVEWDWCVKCLFSLTVDLNDPTGIDYKSF</sequence>
<dbReference type="InterPro" id="IPR053036">
    <property type="entry name" value="CellCycle_DNARepair_Reg"/>
</dbReference>
<dbReference type="SUPFAM" id="SSF52113">
    <property type="entry name" value="BRCT domain"/>
    <property type="match status" value="2"/>
</dbReference>
<dbReference type="Pfam" id="PF16771">
    <property type="entry name" value="RTT107_BRCT_6"/>
    <property type="match status" value="1"/>
</dbReference>
<dbReference type="GeneID" id="5547538"/>
<dbReference type="InterPro" id="IPR036420">
    <property type="entry name" value="BRCT_dom_sf"/>
</dbReference>
<protein>
    <recommendedName>
        <fullName evidence="2">BRCT domain-containing protein</fullName>
    </recommendedName>
</protein>
<feature type="compositionally biased region" description="Basic and acidic residues" evidence="1">
    <location>
        <begin position="721"/>
        <end position="731"/>
    </location>
</feature>
<dbReference type="InterPro" id="IPR031906">
    <property type="entry name" value="RTT107_BRCT_6"/>
</dbReference>
<dbReference type="KEGG" id="vpo:Kpol_1050p63"/>
<dbReference type="GO" id="GO:0035361">
    <property type="term" value="C:Cul8-RING ubiquitin ligase complex"/>
    <property type="evidence" value="ECO:0007669"/>
    <property type="project" value="TreeGrafter"/>
</dbReference>
<dbReference type="Proteomes" id="UP000000267">
    <property type="component" value="Unassembled WGS sequence"/>
</dbReference>
<dbReference type="Pfam" id="PF12738">
    <property type="entry name" value="PTCB-BRCT"/>
    <property type="match status" value="1"/>
</dbReference>